<keyword evidence="1" id="KW-0804">Transcription</keyword>
<organism evidence="1">
    <name type="scientific">Siphoviridae sp. ctAsH36</name>
    <dbReference type="NCBI Taxonomy" id="2827799"/>
    <lineage>
        <taxon>Viruses</taxon>
        <taxon>Duplodnaviria</taxon>
        <taxon>Heunggongvirae</taxon>
        <taxon>Uroviricota</taxon>
        <taxon>Caudoviricetes</taxon>
    </lineage>
</organism>
<proteinExistence type="predicted"/>
<dbReference type="GO" id="GO:0000428">
    <property type="term" value="C:DNA-directed RNA polymerase complex"/>
    <property type="evidence" value="ECO:0007669"/>
    <property type="project" value="UniProtKB-KW"/>
</dbReference>
<reference evidence="1" key="1">
    <citation type="journal article" date="2021" name="Proc. Natl. Acad. Sci. U.S.A.">
        <title>A Catalog of Tens of Thousands of Viruses from Human Metagenomes Reveals Hidden Associations with Chronic Diseases.</title>
        <authorList>
            <person name="Tisza M.J."/>
            <person name="Buck C.B."/>
        </authorList>
    </citation>
    <scope>NUCLEOTIDE SEQUENCE</scope>
    <source>
        <strain evidence="1">CtAsH36</strain>
    </source>
</reference>
<protein>
    <submittedName>
        <fullName evidence="1">DNA-directed RNA polymerase subunit</fullName>
    </submittedName>
</protein>
<name>A0A8S5T990_9CAUD</name>
<sequence>MKNNNYTSFFKTKPRKVERYIRCRKCGGNMEWVEYYPPEIKCPKCGYTVYPKPYEPNCNEIEN</sequence>
<keyword evidence="1" id="KW-0240">DNA-directed RNA polymerase</keyword>
<evidence type="ECO:0000313" key="1">
    <source>
        <dbReference type="EMBL" id="DAF59322.1"/>
    </source>
</evidence>
<dbReference type="EMBL" id="BK032768">
    <property type="protein sequence ID" value="DAF59322.1"/>
    <property type="molecule type" value="Genomic_DNA"/>
</dbReference>
<accession>A0A8S5T990</accession>